<dbReference type="EMBL" id="VYKL01000014">
    <property type="protein sequence ID" value="KAA9026945.1"/>
    <property type="molecule type" value="Genomic_DNA"/>
</dbReference>
<comment type="caution">
    <text evidence="1">The sequence shown here is derived from an EMBL/GenBank/DDBJ whole genome shotgun (WGS) entry which is preliminary data.</text>
</comment>
<dbReference type="RefSeq" id="WP_150439173.1">
    <property type="nucleotide sequence ID" value="NZ_VYKL01000014.1"/>
</dbReference>
<reference evidence="1 2" key="1">
    <citation type="submission" date="2019-09" db="EMBL/GenBank/DDBJ databases">
        <title>Whole genome sequences of isolates from the Mars Exploration Rovers.</title>
        <authorList>
            <person name="Seuylemezian A."/>
            <person name="Vaishampayan P."/>
        </authorList>
    </citation>
    <scope>NUCLEOTIDE SEQUENCE [LARGE SCALE GENOMIC DNA]</scope>
    <source>
        <strain evidence="1 2">MER_TA_151</strain>
    </source>
</reference>
<name>A0A5J5HYC6_9BACI</name>
<proteinExistence type="predicted"/>
<evidence type="ECO:0000313" key="2">
    <source>
        <dbReference type="Proteomes" id="UP000326671"/>
    </source>
</evidence>
<keyword evidence="2" id="KW-1185">Reference proteome</keyword>
<evidence type="ECO:0000313" key="1">
    <source>
        <dbReference type="EMBL" id="KAA9026945.1"/>
    </source>
</evidence>
<gene>
    <name evidence="1" type="ORF">F4V44_06395</name>
</gene>
<protein>
    <submittedName>
        <fullName evidence="1">Uncharacterized protein</fullName>
    </submittedName>
</protein>
<organism evidence="1 2">
    <name type="scientific">Niallia endozanthoxylica</name>
    <dbReference type="NCBI Taxonomy" id="2036016"/>
    <lineage>
        <taxon>Bacteria</taxon>
        <taxon>Bacillati</taxon>
        <taxon>Bacillota</taxon>
        <taxon>Bacilli</taxon>
        <taxon>Bacillales</taxon>
        <taxon>Bacillaceae</taxon>
        <taxon>Niallia</taxon>
    </lineage>
</organism>
<dbReference type="OrthoDB" id="2864305at2"/>
<accession>A0A5J5HYC6</accession>
<dbReference type="Proteomes" id="UP000326671">
    <property type="component" value="Unassembled WGS sequence"/>
</dbReference>
<sequence length="136" mass="16165">MYPKIEFSQLEQKIKDEDVILKQPPEIEDPTLLLEREVRLTPEFNLKQLRILAQMLSVEEWEDAASFKINWINTNPNLPLKRFVLFYNQKKQVLKKKYVYRGKREALIEQKENIFKQKLIGSAQRKDASILGEGFK</sequence>
<dbReference type="AlphaFoldDB" id="A0A5J5HYC6"/>